<gene>
    <name evidence="4" type="ORF">OIU77_001131</name>
</gene>
<dbReference type="Gene3D" id="3.40.50.2300">
    <property type="match status" value="1"/>
</dbReference>
<keyword evidence="1" id="KW-0902">Two-component regulatory system</keyword>
<dbReference type="PANTHER" id="PTHR43874:SF7">
    <property type="entry name" value="TWO-COMPONENT RESPONSE REGULATOR ARR10"/>
    <property type="match status" value="1"/>
</dbReference>
<accession>A0ABQ8ZGL0</accession>
<proteinExistence type="predicted"/>
<dbReference type="Proteomes" id="UP001141253">
    <property type="component" value="Unassembled WGS sequence"/>
</dbReference>
<reference evidence="4" key="1">
    <citation type="submission" date="2022-10" db="EMBL/GenBank/DDBJ databases">
        <authorList>
            <person name="Hyden B.L."/>
            <person name="Feng K."/>
            <person name="Yates T."/>
            <person name="Jawdy S."/>
            <person name="Smart L.B."/>
            <person name="Muchero W."/>
        </authorList>
    </citation>
    <scope>NUCLEOTIDE SEQUENCE</scope>
    <source>
        <tissue evidence="4">Shoot tip</tissue>
    </source>
</reference>
<dbReference type="InterPro" id="IPR011006">
    <property type="entry name" value="CheY-like_superfamily"/>
</dbReference>
<dbReference type="PANTHER" id="PTHR43874">
    <property type="entry name" value="TWO-COMPONENT RESPONSE REGULATOR"/>
    <property type="match status" value="1"/>
</dbReference>
<sequence>MTVEQGIGDSSIEKFPIGMRVLAVDDDPTCLLLLETLLRRCQYNVTTTSQATTALRIHGWLGLRWTYLSSDSKADLPCQVGLATVSSRAGQLINNGPLGWDDHSGCNLDANSLFFQRTTSFSSTGLSNFVDTSMMKHNEVECSAMETLLRSRDGYLPSQEEPQDGSVLNNFGFVEDLVSVMVNQPFLVRRRVRDITLDENNHSRFTSLFSIFRVRYHFISFNPRLDKMEVMMQEQDKETLDVVATL</sequence>
<evidence type="ECO:0000256" key="3">
    <source>
        <dbReference type="ARBA" id="ARBA00023163"/>
    </source>
</evidence>
<evidence type="ECO:0000313" key="5">
    <source>
        <dbReference type="Proteomes" id="UP001141253"/>
    </source>
</evidence>
<keyword evidence="3" id="KW-0804">Transcription</keyword>
<dbReference type="EMBL" id="JAPFFI010001117">
    <property type="protein sequence ID" value="KAJ6287918.1"/>
    <property type="molecule type" value="Genomic_DNA"/>
</dbReference>
<keyword evidence="2" id="KW-0805">Transcription regulation</keyword>
<organism evidence="4 5">
    <name type="scientific">Salix suchowensis</name>
    <dbReference type="NCBI Taxonomy" id="1278906"/>
    <lineage>
        <taxon>Eukaryota</taxon>
        <taxon>Viridiplantae</taxon>
        <taxon>Streptophyta</taxon>
        <taxon>Embryophyta</taxon>
        <taxon>Tracheophyta</taxon>
        <taxon>Spermatophyta</taxon>
        <taxon>Magnoliopsida</taxon>
        <taxon>eudicotyledons</taxon>
        <taxon>Gunneridae</taxon>
        <taxon>Pentapetalae</taxon>
        <taxon>rosids</taxon>
        <taxon>fabids</taxon>
        <taxon>Malpighiales</taxon>
        <taxon>Salicaceae</taxon>
        <taxon>Saliceae</taxon>
        <taxon>Salix</taxon>
    </lineage>
</organism>
<evidence type="ECO:0000256" key="2">
    <source>
        <dbReference type="ARBA" id="ARBA00023015"/>
    </source>
</evidence>
<dbReference type="SUPFAM" id="SSF52172">
    <property type="entry name" value="CheY-like"/>
    <property type="match status" value="1"/>
</dbReference>
<reference evidence="4" key="2">
    <citation type="journal article" date="2023" name="Int. J. Mol. Sci.">
        <title>De Novo Assembly and Annotation of 11 Diverse Shrub Willow (Salix) Genomes Reveals Novel Gene Organization in Sex-Linked Regions.</title>
        <authorList>
            <person name="Hyden B."/>
            <person name="Feng K."/>
            <person name="Yates T.B."/>
            <person name="Jawdy S."/>
            <person name="Cereghino C."/>
            <person name="Smart L.B."/>
            <person name="Muchero W."/>
        </authorList>
    </citation>
    <scope>NUCLEOTIDE SEQUENCE</scope>
    <source>
        <tissue evidence="4">Shoot tip</tissue>
    </source>
</reference>
<evidence type="ECO:0000313" key="4">
    <source>
        <dbReference type="EMBL" id="KAJ6287918.1"/>
    </source>
</evidence>
<name>A0ABQ8ZGL0_9ROSI</name>
<protein>
    <recommendedName>
        <fullName evidence="6">Response regulatory domain-containing protein</fullName>
    </recommendedName>
</protein>
<dbReference type="InterPro" id="IPR045279">
    <property type="entry name" value="ARR-like"/>
</dbReference>
<comment type="caution">
    <text evidence="4">The sequence shown here is derived from an EMBL/GenBank/DDBJ whole genome shotgun (WGS) entry which is preliminary data.</text>
</comment>
<evidence type="ECO:0008006" key="6">
    <source>
        <dbReference type="Google" id="ProtNLM"/>
    </source>
</evidence>
<evidence type="ECO:0000256" key="1">
    <source>
        <dbReference type="ARBA" id="ARBA00023012"/>
    </source>
</evidence>
<keyword evidence="5" id="KW-1185">Reference proteome</keyword>